<feature type="repeat" description="ANK" evidence="3">
    <location>
        <begin position="724"/>
        <end position="756"/>
    </location>
</feature>
<feature type="repeat" description="ANK" evidence="3">
    <location>
        <begin position="625"/>
        <end position="657"/>
    </location>
</feature>
<dbReference type="PROSITE" id="PS50088">
    <property type="entry name" value="ANK_REPEAT"/>
    <property type="match status" value="18"/>
</dbReference>
<accession>A0A1X7TUW6</accession>
<sequence>MIDVSQWRASIGLWNYCQAASRGSIVFKKYCRPASSGPASECCQYQLIKATTEDSESDSTGYIQKEKRCTLPAVLFIIGFIVIYFCFLLLKHNSIPPPGHCYCYQVQYTTGDIVTDTLQSVALPGDINIFSLISRLLLLLSGDVELNPGPTVEEICLKIKEILRSHYAVLEEATKGSLNRLLSHLYAKRIITESGRDSLNYSKMMKEFKANLSLSKDESELKAHCQVFLECISQGGPTDAVARSLDSEWGKVFDMESLLSMPAAVPTLSSNQDQTQHNDQNDYIRLHDEEETRDSLKQLNDNFSLVMMDVEEAFDNEIQDNPKLLKKITTWLRYREDLKYHADTIATLNNVSALGDVLTAIHPLFDCTDCALLVNMCQQFIPNAKEEVSKLESHHERAKEFCRSTTVQQLKEDLEKKYCPHLATDFKNMPKIFVKLQDKWLDVKKEILHSFIKKLLPFKSSQSLIDYIDIIPGSITIIYHVQDCTADMLKEHLQTKLQFMRLIGVFSLYINDHPVLQEDENMNFTFELALLEAVTAGNNEAVEFLLQLKTVNIDHTNEEGKTALMLACERGHEDIVHSLLSAGANVNIQDNKGWTALMRASKHNHISIIHMLLQANANPHLKESKGSNAIIIASYHGNYEVVELLISKGVDYKYQREDRMNAFMFACLDGHTQIVELLLKEQVDPNIQNKDGWNAFMMACQNGHIQIVELLLKEQVDPNVQKEDGWNAFMLACAKGHTQIVELLLKEQVDPNVQDKDGWNAFMMACQIGHIQIVELLLKEQVDPNVQKNDGRNALMLACLNGHTQILELLLRKQVINDLNISNKDGLTYLMITCFKETDNSKIVQLLLEAGADPNIQVRSLSIPFLNGFTALMMASGHGHIQTIELLLEAGADPNIQVQSLSIPFLNGFTALIMASGHGHMQAVRLLLKAGADPNKATATAVTLAQYEIVDELIKAGVSTNISSFNPIINTTINCTVTQCCVMAIAMKNTPVIKMNEMMQDLVQTIKLQDSAVGSVMDMGLQQMRALDETKQIKTLQLLLEVTPQPEDDPYSLIAAAQAGCTPAVELLLKAGYDPLALCSSSKLCNDILKSTPVRPTGDCNTFTIACQQEHIEIVKLMLQRPVDLNATQDNVLTPLMAACTAKEDNLEIVRLLLKAGADPNVKFQSSEKSRRSGDTALTMAIVCNKTKELIQLLLEKGADLNVQSESDNPLLNGWAPLMVASSHDNLEIVQLLLKAGADPNIKSKNGSTALACAVCSGQKTIVQELLKFGDATTNSIRIELNEAGASLEMSIIHLCVSKLMQESQFSNYKDSQPTLTNFFASKLEITTDQFVERVKEFISKTTLDDIIEILHLLLEATPQPEDDPASLIMASTIGNVQAVDLLLKAGYNPKAPLSSSKYFLAILSIIMEHAPLPKEMLEISCPSLVVACIEGHLEVVKSLLKEINDPNHQQETGETFLMLACECGHKDIVLTLLENGADPNICDNDGDNALHCVLYFSSSEDNNIDNIIQTLLSWNINVNAQNNNGVTPLMIASAKGYTVVLLLLLDKADLSISDSKGRTALMHASSNGQSEAVEHLLMIYIADPSVTDSYGSTALCHAAYGGYAEAINVLFNNYNPNQEEIEKAFTAACYGGHKDTIEFLADKINLTKHQSNLLTACMSDDVEFLNNQTTSDLCTPLIESTGLTPLMIAASCGSDGVVRALLLVYGADVNQQDNYLKHSPLMYAISGSRSISIAQHLLDSGANVNAISKDEKTPLGIARDKELNEIAQILENYGGVIYPSVTVEKVEQLSTRQKAELLLGLLMTFSQLHTLPTTASMRESFQVPSFTSVPILSTIMV</sequence>
<dbReference type="InterPro" id="IPR036770">
    <property type="entry name" value="Ankyrin_rpt-contain_sf"/>
</dbReference>
<evidence type="ECO:0000256" key="2">
    <source>
        <dbReference type="ARBA" id="ARBA00023043"/>
    </source>
</evidence>
<feature type="repeat" description="ANK" evidence="3">
    <location>
        <begin position="592"/>
        <end position="624"/>
    </location>
</feature>
<evidence type="ECO:0000256" key="3">
    <source>
        <dbReference type="PROSITE-ProRule" id="PRU00023"/>
    </source>
</evidence>
<feature type="repeat" description="ANK" evidence="3">
    <location>
        <begin position="1682"/>
        <end position="1715"/>
    </location>
</feature>
<dbReference type="EnsemblMetazoa" id="Aqu2.1.18828_001">
    <property type="protein sequence ID" value="Aqu2.1.18828_001"/>
    <property type="gene ID" value="Aqu2.1.18828"/>
</dbReference>
<feature type="repeat" description="ANK" evidence="3">
    <location>
        <begin position="1213"/>
        <end position="1245"/>
    </location>
</feature>
<organism evidence="5">
    <name type="scientific">Amphimedon queenslandica</name>
    <name type="common">Sponge</name>
    <dbReference type="NCBI Taxonomy" id="400682"/>
    <lineage>
        <taxon>Eukaryota</taxon>
        <taxon>Metazoa</taxon>
        <taxon>Porifera</taxon>
        <taxon>Demospongiae</taxon>
        <taxon>Heteroscleromorpha</taxon>
        <taxon>Haplosclerida</taxon>
        <taxon>Niphatidae</taxon>
        <taxon>Amphimedon</taxon>
    </lineage>
</organism>
<feature type="repeat" description="ANK" evidence="3">
    <location>
        <begin position="867"/>
        <end position="899"/>
    </location>
</feature>
<dbReference type="PANTHER" id="PTHR24198:SF165">
    <property type="entry name" value="ANKYRIN REPEAT-CONTAINING PROTEIN-RELATED"/>
    <property type="match status" value="1"/>
</dbReference>
<dbReference type="eggNOG" id="KOG4177">
    <property type="taxonomic scope" value="Eukaryota"/>
</dbReference>
<feature type="repeat" description="ANK" evidence="3">
    <location>
        <begin position="825"/>
        <end position="859"/>
    </location>
</feature>
<dbReference type="PANTHER" id="PTHR24198">
    <property type="entry name" value="ANKYRIN REPEAT AND PROTEIN KINASE DOMAIN-CONTAINING PROTEIN"/>
    <property type="match status" value="1"/>
</dbReference>
<dbReference type="SMART" id="SM00248">
    <property type="entry name" value="ANK"/>
    <property type="match status" value="28"/>
</dbReference>
<feature type="repeat" description="ANK" evidence="3">
    <location>
        <begin position="907"/>
        <end position="939"/>
    </location>
</feature>
<keyword evidence="4" id="KW-0812">Transmembrane</keyword>
<feature type="repeat" description="ANK" evidence="3">
    <location>
        <begin position="1131"/>
        <end position="1165"/>
    </location>
</feature>
<dbReference type="OrthoDB" id="20872at2759"/>
<dbReference type="Pfam" id="PF13857">
    <property type="entry name" value="Ank_5"/>
    <property type="match status" value="1"/>
</dbReference>
<dbReference type="PROSITE" id="PS50297">
    <property type="entry name" value="ANK_REP_REGION"/>
    <property type="match status" value="13"/>
</dbReference>
<feature type="repeat" description="ANK" evidence="3">
    <location>
        <begin position="691"/>
        <end position="723"/>
    </location>
</feature>
<dbReference type="InParanoid" id="A0A1X7TUW6"/>
<feature type="transmembrane region" description="Helical" evidence="4">
    <location>
        <begin position="69"/>
        <end position="90"/>
    </location>
</feature>
<keyword evidence="4" id="KW-1133">Transmembrane helix</keyword>
<dbReference type="Gene3D" id="1.25.40.20">
    <property type="entry name" value="Ankyrin repeat-containing domain"/>
    <property type="match status" value="8"/>
</dbReference>
<feature type="repeat" description="ANK" evidence="3">
    <location>
        <begin position="1453"/>
        <end position="1485"/>
    </location>
</feature>
<dbReference type="InterPro" id="IPR002110">
    <property type="entry name" value="Ankyrin_rpt"/>
</dbReference>
<evidence type="ECO:0000256" key="1">
    <source>
        <dbReference type="ARBA" id="ARBA00022737"/>
    </source>
</evidence>
<dbReference type="eggNOG" id="KOG0504">
    <property type="taxonomic scope" value="Eukaryota"/>
</dbReference>
<name>A0A1X7TUW6_AMPQE</name>
<feature type="repeat" description="ANK" evidence="3">
    <location>
        <begin position="559"/>
        <end position="591"/>
    </location>
</feature>
<dbReference type="Pfam" id="PF12796">
    <property type="entry name" value="Ank_2"/>
    <property type="match status" value="7"/>
</dbReference>
<evidence type="ECO:0000313" key="5">
    <source>
        <dbReference type="EnsemblMetazoa" id="Aqu2.1.18828_001"/>
    </source>
</evidence>
<protein>
    <submittedName>
        <fullName evidence="5">Uncharacterized protein</fullName>
    </submittedName>
</protein>
<feature type="repeat" description="ANK" evidence="3">
    <location>
        <begin position="1173"/>
        <end position="1206"/>
    </location>
</feature>
<dbReference type="Pfam" id="PF00023">
    <property type="entry name" value="Ank"/>
    <property type="match status" value="5"/>
</dbReference>
<dbReference type="PRINTS" id="PR01415">
    <property type="entry name" value="ANKYRIN"/>
</dbReference>
<keyword evidence="1" id="KW-0677">Repeat</keyword>
<feature type="repeat" description="ANK" evidence="3">
    <location>
        <begin position="1717"/>
        <end position="1750"/>
    </location>
</feature>
<feature type="repeat" description="ANK" evidence="3">
    <location>
        <begin position="1557"/>
        <end position="1590"/>
    </location>
</feature>
<feature type="repeat" description="ANK" evidence="3">
    <location>
        <begin position="757"/>
        <end position="789"/>
    </location>
</feature>
<dbReference type="SUPFAM" id="SSF48403">
    <property type="entry name" value="Ankyrin repeat"/>
    <property type="match status" value="3"/>
</dbReference>
<feature type="repeat" description="ANK" evidence="3">
    <location>
        <begin position="658"/>
        <end position="690"/>
    </location>
</feature>
<evidence type="ECO:0000256" key="4">
    <source>
        <dbReference type="SAM" id="Phobius"/>
    </source>
</evidence>
<proteinExistence type="predicted"/>
<keyword evidence="4" id="KW-0472">Membrane</keyword>
<feature type="repeat" description="ANK" evidence="3">
    <location>
        <begin position="790"/>
        <end position="813"/>
    </location>
</feature>
<reference evidence="5" key="1">
    <citation type="submission" date="2017-05" db="UniProtKB">
        <authorList>
            <consortium name="EnsemblMetazoa"/>
        </authorList>
    </citation>
    <scope>IDENTIFICATION</scope>
</reference>
<keyword evidence="2 3" id="KW-0040">ANK repeat</keyword>